<dbReference type="GO" id="GO:0051075">
    <property type="term" value="F:S-adenosylmethionine:tRNA ribosyltransferase-isomerase activity"/>
    <property type="evidence" value="ECO:0007669"/>
    <property type="project" value="UniProtKB-EC"/>
</dbReference>
<dbReference type="Proteomes" id="UP000823891">
    <property type="component" value="Unassembled WGS sequence"/>
</dbReference>
<accession>A0A9D2NIS6</accession>
<dbReference type="GO" id="GO:0005737">
    <property type="term" value="C:cytoplasm"/>
    <property type="evidence" value="ECO:0007669"/>
    <property type="project" value="UniProtKB-SubCell"/>
</dbReference>
<evidence type="ECO:0000256" key="3">
    <source>
        <dbReference type="ARBA" id="ARBA00011245"/>
    </source>
</evidence>
<dbReference type="PANTHER" id="PTHR30307">
    <property type="entry name" value="S-ADENOSYLMETHIONINE:TRNA RIBOSYLTRANSFERASE-ISOMERASE"/>
    <property type="match status" value="1"/>
</dbReference>
<dbReference type="NCBIfam" id="NF001140">
    <property type="entry name" value="PRK00147.1"/>
    <property type="match status" value="1"/>
</dbReference>
<keyword evidence="4 13" id="KW-0963">Cytoplasm</keyword>
<evidence type="ECO:0000256" key="8">
    <source>
        <dbReference type="ARBA" id="ARBA00052751"/>
    </source>
</evidence>
<gene>
    <name evidence="13 14" type="primary">queA</name>
    <name evidence="14" type="ORF">H9761_15925</name>
</gene>
<dbReference type="EMBL" id="DWWS01000055">
    <property type="protein sequence ID" value="HJC25164.1"/>
    <property type="molecule type" value="Genomic_DNA"/>
</dbReference>
<reference evidence="14" key="2">
    <citation type="submission" date="2021-04" db="EMBL/GenBank/DDBJ databases">
        <authorList>
            <person name="Gilroy R."/>
        </authorList>
    </citation>
    <scope>NUCLEOTIDE SEQUENCE</scope>
    <source>
        <strain evidence="14">USAMLcec2-132</strain>
    </source>
</reference>
<evidence type="ECO:0000256" key="9">
    <source>
        <dbReference type="ARBA" id="ARBA00061210"/>
    </source>
</evidence>
<keyword evidence="5 13" id="KW-0808">Transferase</keyword>
<dbReference type="PANTHER" id="PTHR30307:SF0">
    <property type="entry name" value="S-ADENOSYLMETHIONINE:TRNA RIBOSYLTRANSFERASE-ISOMERASE"/>
    <property type="match status" value="1"/>
</dbReference>
<evidence type="ECO:0000256" key="10">
    <source>
        <dbReference type="ARBA" id="ARBA00066503"/>
    </source>
</evidence>
<dbReference type="Gene3D" id="3.40.1780.10">
    <property type="entry name" value="QueA-like"/>
    <property type="match status" value="1"/>
</dbReference>
<evidence type="ECO:0000313" key="15">
    <source>
        <dbReference type="Proteomes" id="UP000823891"/>
    </source>
</evidence>
<dbReference type="FunFam" id="2.40.10.240:FF:000002">
    <property type="entry name" value="S-adenosylmethionine:tRNA ribosyltransferase-isomerase"/>
    <property type="match status" value="1"/>
</dbReference>
<dbReference type="EC" id="2.4.99.17" evidence="10 13"/>
<evidence type="ECO:0000256" key="6">
    <source>
        <dbReference type="ARBA" id="ARBA00022691"/>
    </source>
</evidence>
<proteinExistence type="inferred from homology"/>
<comment type="subunit">
    <text evidence="3 13">Monomer.</text>
</comment>
<keyword evidence="7 13" id="KW-0671">Queuosine biosynthesis</keyword>
<dbReference type="Gene3D" id="2.40.10.240">
    <property type="entry name" value="QueA-like"/>
    <property type="match status" value="1"/>
</dbReference>
<evidence type="ECO:0000256" key="13">
    <source>
        <dbReference type="HAMAP-Rule" id="MF_00113"/>
    </source>
</evidence>
<comment type="function">
    <text evidence="13">Transfers and isomerizes the ribose moiety from AdoMet to the 7-aminomethyl group of 7-deazaguanine (preQ1-tRNA) to give epoxyqueuosine (oQ-tRNA).</text>
</comment>
<comment type="subcellular location">
    <subcellularLocation>
        <location evidence="1 13">Cytoplasm</location>
    </subcellularLocation>
</comment>
<dbReference type="NCBIfam" id="TIGR00113">
    <property type="entry name" value="queA"/>
    <property type="match status" value="1"/>
</dbReference>
<dbReference type="InterPro" id="IPR003699">
    <property type="entry name" value="QueA"/>
</dbReference>
<dbReference type="FunFam" id="3.40.1780.10:FF:000001">
    <property type="entry name" value="S-adenosylmethionine:tRNA ribosyltransferase-isomerase"/>
    <property type="match status" value="1"/>
</dbReference>
<dbReference type="HAMAP" id="MF_00113">
    <property type="entry name" value="QueA"/>
    <property type="match status" value="1"/>
</dbReference>
<evidence type="ECO:0000256" key="12">
    <source>
        <dbReference type="ARBA" id="ARBA00076160"/>
    </source>
</evidence>
<comment type="caution">
    <text evidence="14">The sequence shown here is derived from an EMBL/GenBank/DDBJ whole genome shotgun (WGS) entry which is preliminary data.</text>
</comment>
<name>A0A9D2NIS6_9FIRM</name>
<evidence type="ECO:0000256" key="4">
    <source>
        <dbReference type="ARBA" id="ARBA00022490"/>
    </source>
</evidence>
<dbReference type="InterPro" id="IPR042119">
    <property type="entry name" value="QueA_dom2"/>
</dbReference>
<comment type="pathway">
    <text evidence="2 13">tRNA modification; tRNA-queuosine biosynthesis.</text>
</comment>
<comment type="catalytic activity">
    <reaction evidence="8 13">
        <text>7-aminomethyl-7-carbaguanosine(34) in tRNA + S-adenosyl-L-methionine = epoxyqueuosine(34) in tRNA + adenine + L-methionine + 2 H(+)</text>
        <dbReference type="Rhea" id="RHEA:32155"/>
        <dbReference type="Rhea" id="RHEA-COMP:10342"/>
        <dbReference type="Rhea" id="RHEA-COMP:18582"/>
        <dbReference type="ChEBI" id="CHEBI:15378"/>
        <dbReference type="ChEBI" id="CHEBI:16708"/>
        <dbReference type="ChEBI" id="CHEBI:57844"/>
        <dbReference type="ChEBI" id="CHEBI:59789"/>
        <dbReference type="ChEBI" id="CHEBI:82833"/>
        <dbReference type="ChEBI" id="CHEBI:194443"/>
        <dbReference type="EC" id="2.4.99.17"/>
    </reaction>
</comment>
<keyword evidence="14" id="KW-0328">Glycosyltransferase</keyword>
<evidence type="ECO:0000256" key="11">
    <source>
        <dbReference type="ARBA" id="ARBA00069325"/>
    </source>
</evidence>
<keyword evidence="6 13" id="KW-0949">S-adenosyl-L-methionine</keyword>
<sequence>MKTSDYFYELPQELIAQDPLEDRSSSRLMVLDKETGEISHHMFREIPSFLKPGDCLVLNNTKVIPARLMGVREETGGAVEVLLLKRRTGDVWETLVKPGKKARPGTRLVFGNGLLRAQVEDVVEDGNRLIRFFYDGIWEEILDRLGEMPLPPYITHRLQDKNRYQTVYARYEGSAAAPTAGLHFTPELLQQLQDMGVELAYVTLHVGLGTFRPVKVENVKEHHMHSEYYQVSAEAAEKINRAKENGHRVICVGTTSCRTVESACDENGHLEECCDNTDIFIYPGYRFKVLDALITNFHLPESTLVMLVSALAGREHVLAAYEEAVKEKYRFFSFGDAMLVQ</sequence>
<evidence type="ECO:0000256" key="7">
    <source>
        <dbReference type="ARBA" id="ARBA00022785"/>
    </source>
</evidence>
<evidence type="ECO:0000256" key="5">
    <source>
        <dbReference type="ARBA" id="ARBA00022679"/>
    </source>
</evidence>
<organism evidence="14 15">
    <name type="scientific">Candidatus Eisenbergiella merdavium</name>
    <dbReference type="NCBI Taxonomy" id="2838551"/>
    <lineage>
        <taxon>Bacteria</taxon>
        <taxon>Bacillati</taxon>
        <taxon>Bacillota</taxon>
        <taxon>Clostridia</taxon>
        <taxon>Lachnospirales</taxon>
        <taxon>Lachnospiraceae</taxon>
        <taxon>Eisenbergiella</taxon>
    </lineage>
</organism>
<evidence type="ECO:0000256" key="2">
    <source>
        <dbReference type="ARBA" id="ARBA00004691"/>
    </source>
</evidence>
<dbReference type="InterPro" id="IPR036100">
    <property type="entry name" value="QueA_sf"/>
</dbReference>
<dbReference type="InterPro" id="IPR042118">
    <property type="entry name" value="QueA_dom1"/>
</dbReference>
<dbReference type="Pfam" id="PF02547">
    <property type="entry name" value="Queuosine_synth"/>
    <property type="match status" value="1"/>
</dbReference>
<protein>
    <recommendedName>
        <fullName evidence="11 13">S-adenosylmethionine:tRNA ribosyltransferase-isomerase</fullName>
        <ecNumber evidence="10 13">2.4.99.17</ecNumber>
    </recommendedName>
    <alternativeName>
        <fullName evidence="12 13">Queuosine biosynthesis protein QueA</fullName>
    </alternativeName>
</protein>
<dbReference type="SUPFAM" id="SSF111337">
    <property type="entry name" value="QueA-like"/>
    <property type="match status" value="1"/>
</dbReference>
<dbReference type="GO" id="GO:0008616">
    <property type="term" value="P:tRNA queuosine(34) biosynthetic process"/>
    <property type="evidence" value="ECO:0007669"/>
    <property type="project" value="UniProtKB-UniRule"/>
</dbReference>
<reference evidence="14" key="1">
    <citation type="journal article" date="2021" name="PeerJ">
        <title>Extensive microbial diversity within the chicken gut microbiome revealed by metagenomics and culture.</title>
        <authorList>
            <person name="Gilroy R."/>
            <person name="Ravi A."/>
            <person name="Getino M."/>
            <person name="Pursley I."/>
            <person name="Horton D.L."/>
            <person name="Alikhan N.F."/>
            <person name="Baker D."/>
            <person name="Gharbi K."/>
            <person name="Hall N."/>
            <person name="Watson M."/>
            <person name="Adriaenssens E.M."/>
            <person name="Foster-Nyarko E."/>
            <person name="Jarju S."/>
            <person name="Secka A."/>
            <person name="Antonio M."/>
            <person name="Oren A."/>
            <person name="Chaudhuri R.R."/>
            <person name="La Ragione R."/>
            <person name="Hildebrand F."/>
            <person name="Pallen M.J."/>
        </authorList>
    </citation>
    <scope>NUCLEOTIDE SEQUENCE</scope>
    <source>
        <strain evidence="14">USAMLcec2-132</strain>
    </source>
</reference>
<dbReference type="AlphaFoldDB" id="A0A9D2NIS6"/>
<evidence type="ECO:0000313" key="14">
    <source>
        <dbReference type="EMBL" id="HJC25164.1"/>
    </source>
</evidence>
<evidence type="ECO:0000256" key="1">
    <source>
        <dbReference type="ARBA" id="ARBA00004496"/>
    </source>
</evidence>
<comment type="similarity">
    <text evidence="9 13">Belongs to the QueA family.</text>
</comment>